<protein>
    <submittedName>
        <fullName evidence="2">Uncharacterized protein</fullName>
    </submittedName>
</protein>
<name>A0AAV0CPE6_9ASTE</name>
<dbReference type="Proteomes" id="UP001152523">
    <property type="component" value="Unassembled WGS sequence"/>
</dbReference>
<comment type="caution">
    <text evidence="2">The sequence shown here is derived from an EMBL/GenBank/DDBJ whole genome shotgun (WGS) entry which is preliminary data.</text>
</comment>
<evidence type="ECO:0000313" key="3">
    <source>
        <dbReference type="Proteomes" id="UP001152523"/>
    </source>
</evidence>
<feature type="region of interest" description="Disordered" evidence="1">
    <location>
        <begin position="165"/>
        <end position="192"/>
    </location>
</feature>
<feature type="compositionally biased region" description="Basic and acidic residues" evidence="1">
    <location>
        <begin position="249"/>
        <end position="260"/>
    </location>
</feature>
<proteinExistence type="predicted"/>
<feature type="compositionally biased region" description="Basic and acidic residues" evidence="1">
    <location>
        <begin position="177"/>
        <end position="189"/>
    </location>
</feature>
<feature type="compositionally biased region" description="Acidic residues" evidence="1">
    <location>
        <begin position="261"/>
        <end position="271"/>
    </location>
</feature>
<accession>A0AAV0CPE6</accession>
<feature type="region of interest" description="Disordered" evidence="1">
    <location>
        <begin position="249"/>
        <end position="295"/>
    </location>
</feature>
<keyword evidence="3" id="KW-1185">Reference proteome</keyword>
<evidence type="ECO:0000313" key="2">
    <source>
        <dbReference type="EMBL" id="CAH9079459.1"/>
    </source>
</evidence>
<dbReference type="PANTHER" id="PTHR33448:SF3">
    <property type="entry name" value="OS09G0370000 PROTEIN"/>
    <property type="match status" value="1"/>
</dbReference>
<organism evidence="2 3">
    <name type="scientific">Cuscuta epithymum</name>
    <dbReference type="NCBI Taxonomy" id="186058"/>
    <lineage>
        <taxon>Eukaryota</taxon>
        <taxon>Viridiplantae</taxon>
        <taxon>Streptophyta</taxon>
        <taxon>Embryophyta</taxon>
        <taxon>Tracheophyta</taxon>
        <taxon>Spermatophyta</taxon>
        <taxon>Magnoliopsida</taxon>
        <taxon>eudicotyledons</taxon>
        <taxon>Gunneridae</taxon>
        <taxon>Pentapetalae</taxon>
        <taxon>asterids</taxon>
        <taxon>lamiids</taxon>
        <taxon>Solanales</taxon>
        <taxon>Convolvulaceae</taxon>
        <taxon>Cuscuteae</taxon>
        <taxon>Cuscuta</taxon>
        <taxon>Cuscuta subgen. Cuscuta</taxon>
    </lineage>
</organism>
<feature type="compositionally biased region" description="Acidic residues" evidence="1">
    <location>
        <begin position="166"/>
        <end position="176"/>
    </location>
</feature>
<sequence>MKGKETTNGRSTASSSDLLVCFPSRITHTMKARLLLEPNKRNPAHKKLLALRSGGSCSRQANSPALEWSKSKTSEIVDEPKSPKVTCAGQVKVRPDQPARSCKDWQSVMHEIERLHKRRKYKRTPSSSSSGLWFKKDVVQFITCLRNIRFDFRCFGAFPSSAVDDITSDEEEEEVREVENTEGKDKGDNESPTAAFSKWFMVLQENQNPEINATEKDSDASPSCVPPPNALLLMRCRSAPAKSWLKEIQAKEDEERSKPEENEEEEEEEDKESATSTNREEEEEEDEKEKKKTDMSLVVMGYGENFCKLSSDIAKETWVVAGIRDPLISRSRSCKR</sequence>
<dbReference type="PANTHER" id="PTHR33448">
    <property type="entry name" value="CHLOROPLAST PROTEIN HCF243-RELATED"/>
    <property type="match status" value="1"/>
</dbReference>
<gene>
    <name evidence="2" type="ORF">CEPIT_LOCUS6931</name>
</gene>
<dbReference type="EMBL" id="CAMAPF010000033">
    <property type="protein sequence ID" value="CAH9079459.1"/>
    <property type="molecule type" value="Genomic_DNA"/>
</dbReference>
<dbReference type="AlphaFoldDB" id="A0AAV0CPE6"/>
<evidence type="ECO:0000256" key="1">
    <source>
        <dbReference type="SAM" id="MobiDB-lite"/>
    </source>
</evidence>
<reference evidence="2" key="1">
    <citation type="submission" date="2022-07" db="EMBL/GenBank/DDBJ databases">
        <authorList>
            <person name="Macas J."/>
            <person name="Novak P."/>
            <person name="Neumann P."/>
        </authorList>
    </citation>
    <scope>NUCLEOTIDE SEQUENCE</scope>
</reference>